<reference evidence="3" key="1">
    <citation type="journal article" date="2023" name="Mol. Plant Microbe Interact.">
        <title>Elucidating the Obligate Nature and Biological Capacity of an Invasive Fungal Corn Pathogen.</title>
        <authorList>
            <person name="MacCready J.S."/>
            <person name="Roggenkamp E.M."/>
            <person name="Gdanetz K."/>
            <person name="Chilvers M.I."/>
        </authorList>
    </citation>
    <scope>NUCLEOTIDE SEQUENCE</scope>
    <source>
        <strain evidence="3">PM02</strain>
    </source>
</reference>
<dbReference type="Gene3D" id="3.40.50.12780">
    <property type="entry name" value="N-terminal domain of ligase-like"/>
    <property type="match status" value="1"/>
</dbReference>
<dbReference type="Pfam" id="PF00501">
    <property type="entry name" value="AMP-binding"/>
    <property type="match status" value="1"/>
</dbReference>
<keyword evidence="4" id="KW-1185">Reference proteome</keyword>
<evidence type="ECO:0000259" key="2">
    <source>
        <dbReference type="Pfam" id="PF00501"/>
    </source>
</evidence>
<evidence type="ECO:0000313" key="4">
    <source>
        <dbReference type="Proteomes" id="UP001217918"/>
    </source>
</evidence>
<dbReference type="SUPFAM" id="SSF56801">
    <property type="entry name" value="Acetyl-CoA synthetase-like"/>
    <property type="match status" value="1"/>
</dbReference>
<feature type="compositionally biased region" description="Polar residues" evidence="1">
    <location>
        <begin position="58"/>
        <end position="67"/>
    </location>
</feature>
<comment type="caution">
    <text evidence="3">The sequence shown here is derived from an EMBL/GenBank/DDBJ whole genome shotgun (WGS) entry which is preliminary data.</text>
</comment>
<evidence type="ECO:0000256" key="1">
    <source>
        <dbReference type="SAM" id="MobiDB-lite"/>
    </source>
</evidence>
<evidence type="ECO:0000313" key="3">
    <source>
        <dbReference type="EMBL" id="KAK2067541.1"/>
    </source>
</evidence>
<dbReference type="Proteomes" id="UP001217918">
    <property type="component" value="Unassembled WGS sequence"/>
</dbReference>
<dbReference type="EMBL" id="JAQQPM010000001">
    <property type="protein sequence ID" value="KAK2067541.1"/>
    <property type="molecule type" value="Genomic_DNA"/>
</dbReference>
<feature type="region of interest" description="Disordered" evidence="1">
    <location>
        <begin position="58"/>
        <end position="99"/>
    </location>
</feature>
<dbReference type="AlphaFoldDB" id="A0AAD9HY27"/>
<dbReference type="GO" id="GO:0005783">
    <property type="term" value="C:endoplasmic reticulum"/>
    <property type="evidence" value="ECO:0007669"/>
    <property type="project" value="TreeGrafter"/>
</dbReference>
<feature type="domain" description="AMP-dependent synthetase/ligase" evidence="2">
    <location>
        <begin position="148"/>
        <end position="546"/>
    </location>
</feature>
<sequence>MGLDKWMAHVDQGIAGLFGQWDLYSTGLVTLLIGIVSYKLYTRRDPDIHPFLLARQAQGSPVRQQGESPVYRSQAAPHGTPLNSGLNVKDPGAPKWAHGRHGDLRDIWRQAVEGVKEEGPSKGTTGRLVTVLGTENVTEHKPEDVSRQINLIGQHILDQGGDRVAIYLPNSVELIAALFACAFYNLTAIILPFDQTEDALISMLRSSAADTVIAAPGTFPFDSLVKSYSSLRVLIWVVDEGSKHMDWNEVPQGMGGSVNVSTWQEVVNEQLGTNATSLPPVEGQKEPRDVMLAWQSKSGDMEMVRFTAANIIAGVAGQVLAIPTSERMGPDDLFLPADSLANTHTLVLTLAAFYSNASIAVNSAAAQAANLTIATAGITPTIVAATPAALLQTHQEARQSSSSFLARQVHAMQTRTLTQAGVMPEASWFSSLVGGVRPIAGAQPGKLRLVYAAERAGAGTPPLSSALLSDLRVYLGARVVYALAAAKVAGAVAQTSFYDYRVDKTSHFGAPLTCAEVLLRDSGVYKTTDHEIKGEIVVRGPCVADGEAALGVIGCIRQDNTLALSNAGNTVLSRDN</sequence>
<dbReference type="GO" id="GO:0016020">
    <property type="term" value="C:membrane"/>
    <property type="evidence" value="ECO:0007669"/>
    <property type="project" value="TreeGrafter"/>
</dbReference>
<dbReference type="GO" id="GO:0004467">
    <property type="term" value="F:long-chain fatty acid-CoA ligase activity"/>
    <property type="evidence" value="ECO:0007669"/>
    <property type="project" value="TreeGrafter"/>
</dbReference>
<organism evidence="3 4">
    <name type="scientific">Phyllachora maydis</name>
    <dbReference type="NCBI Taxonomy" id="1825666"/>
    <lineage>
        <taxon>Eukaryota</taxon>
        <taxon>Fungi</taxon>
        <taxon>Dikarya</taxon>
        <taxon>Ascomycota</taxon>
        <taxon>Pezizomycotina</taxon>
        <taxon>Sordariomycetes</taxon>
        <taxon>Sordariomycetidae</taxon>
        <taxon>Phyllachorales</taxon>
        <taxon>Phyllachoraceae</taxon>
        <taxon>Phyllachora</taxon>
    </lineage>
</organism>
<dbReference type="PANTHER" id="PTHR43272">
    <property type="entry name" value="LONG-CHAIN-FATTY-ACID--COA LIGASE"/>
    <property type="match status" value="1"/>
</dbReference>
<protein>
    <recommendedName>
        <fullName evidence="2">AMP-dependent synthetase/ligase domain-containing protein</fullName>
    </recommendedName>
</protein>
<dbReference type="InterPro" id="IPR042099">
    <property type="entry name" value="ANL_N_sf"/>
</dbReference>
<dbReference type="PANTHER" id="PTHR43272:SF11">
    <property type="entry name" value="AMP-DEPENDENT SYNTHETASE_LIGASE DOMAIN-CONTAINING PROTEIN"/>
    <property type="match status" value="1"/>
</dbReference>
<dbReference type="InterPro" id="IPR000873">
    <property type="entry name" value="AMP-dep_synth/lig_dom"/>
</dbReference>
<gene>
    <name evidence="3" type="ORF">P8C59_001276</name>
</gene>
<proteinExistence type="predicted"/>
<accession>A0AAD9HY27</accession>
<name>A0AAD9HY27_9PEZI</name>